<feature type="transmembrane region" description="Helical" evidence="8">
    <location>
        <begin position="300"/>
        <end position="322"/>
    </location>
</feature>
<evidence type="ECO:0000256" key="4">
    <source>
        <dbReference type="ARBA" id="ARBA00022475"/>
    </source>
</evidence>
<accession>A0A7W7RNF8</accession>
<evidence type="ECO:0000256" key="8">
    <source>
        <dbReference type="SAM" id="Phobius"/>
    </source>
</evidence>
<evidence type="ECO:0000256" key="5">
    <source>
        <dbReference type="ARBA" id="ARBA00022692"/>
    </source>
</evidence>
<feature type="transmembrane region" description="Helical" evidence="8">
    <location>
        <begin position="27"/>
        <end position="45"/>
    </location>
</feature>
<evidence type="ECO:0000256" key="2">
    <source>
        <dbReference type="ARBA" id="ARBA00006236"/>
    </source>
</evidence>
<feature type="transmembrane region" description="Helical" evidence="8">
    <location>
        <begin position="65"/>
        <end position="84"/>
    </location>
</feature>
<evidence type="ECO:0000256" key="7">
    <source>
        <dbReference type="ARBA" id="ARBA00023136"/>
    </source>
</evidence>
<keyword evidence="4" id="KW-1003">Cell membrane</keyword>
<feature type="transmembrane region" description="Helical" evidence="8">
    <location>
        <begin position="233"/>
        <end position="258"/>
    </location>
</feature>
<dbReference type="GO" id="GO:1990961">
    <property type="term" value="P:xenobiotic detoxification by transmembrane export across the plasma membrane"/>
    <property type="evidence" value="ECO:0007669"/>
    <property type="project" value="InterPro"/>
</dbReference>
<dbReference type="Pfam" id="PF07690">
    <property type="entry name" value="MFS_1"/>
    <property type="match status" value="1"/>
</dbReference>
<dbReference type="RefSeq" id="WP_184584718.1">
    <property type="nucleotide sequence ID" value="NZ_JACHJT010000002.1"/>
</dbReference>
<dbReference type="InterPro" id="IPR036259">
    <property type="entry name" value="MFS_trans_sf"/>
</dbReference>
<sequence>MPSNSTRSRMSEPGTGERRGAGEEWRIRLLILVLAGLTAVAPFATDIYVPAFPELAASLSADDSTVQLSMTMFLIGLAGGQLVLGPLSDSLGRRRVLLFGTAAFLVLSLVCAMAPSIEVFNLARVLQGVAGAAGIVVARAVITDRFQGAAAARHFSALASVVFVAPVVAPVLGGALLGLGPWHVLFVALAAFGLLLLAGVLAWVPESLPTDQRRSGGLPSTLRAMATLLTRRVLVGYLIVLGMCFAAFFAYISGATFVFQDIYGVSATQFSLIFAANAVGMLVGGQVFGRMASRVRPRTLLGSGLGTALAATAVLTAVLASGAGNLGVTWGCLMVTVTGFGITVPAIITIVQDLGDDAPGATSGLVGFGQFALGAGGAPLTGLFGTSSVLPMALIMLSGVGLAMLAFATVARPSAT</sequence>
<feature type="transmembrane region" description="Helical" evidence="8">
    <location>
        <begin position="270"/>
        <end position="288"/>
    </location>
</feature>
<dbReference type="SUPFAM" id="SSF103473">
    <property type="entry name" value="MFS general substrate transporter"/>
    <property type="match status" value="1"/>
</dbReference>
<evidence type="ECO:0000256" key="1">
    <source>
        <dbReference type="ARBA" id="ARBA00004651"/>
    </source>
</evidence>
<dbReference type="PROSITE" id="PS00216">
    <property type="entry name" value="SUGAR_TRANSPORT_1"/>
    <property type="match status" value="1"/>
</dbReference>
<comment type="similarity">
    <text evidence="2">Belongs to the major facilitator superfamily. Bcr/CmlA family.</text>
</comment>
<dbReference type="InterPro" id="IPR020846">
    <property type="entry name" value="MFS_dom"/>
</dbReference>
<proteinExistence type="inferred from homology"/>
<keyword evidence="5 8" id="KW-0812">Transmembrane</keyword>
<feature type="transmembrane region" description="Helical" evidence="8">
    <location>
        <begin position="96"/>
        <end position="117"/>
    </location>
</feature>
<evidence type="ECO:0000256" key="3">
    <source>
        <dbReference type="ARBA" id="ARBA00022448"/>
    </source>
</evidence>
<dbReference type="EMBL" id="JACHJT010000002">
    <property type="protein sequence ID" value="MBB4934957.1"/>
    <property type="molecule type" value="Genomic_DNA"/>
</dbReference>
<dbReference type="GO" id="GO:0042910">
    <property type="term" value="F:xenobiotic transmembrane transporter activity"/>
    <property type="evidence" value="ECO:0007669"/>
    <property type="project" value="InterPro"/>
</dbReference>
<organism evidence="10 11">
    <name type="scientific">Lipingzhangella halophila</name>
    <dbReference type="NCBI Taxonomy" id="1783352"/>
    <lineage>
        <taxon>Bacteria</taxon>
        <taxon>Bacillati</taxon>
        <taxon>Actinomycetota</taxon>
        <taxon>Actinomycetes</taxon>
        <taxon>Streptosporangiales</taxon>
        <taxon>Nocardiopsidaceae</taxon>
        <taxon>Lipingzhangella</taxon>
    </lineage>
</organism>
<protein>
    <submittedName>
        <fullName evidence="10">DHA1 family bicyclomycin/chloramphenicol resistance-like MFS transporter</fullName>
    </submittedName>
</protein>
<evidence type="ECO:0000313" key="11">
    <source>
        <dbReference type="Proteomes" id="UP000523007"/>
    </source>
</evidence>
<evidence type="ECO:0000256" key="6">
    <source>
        <dbReference type="ARBA" id="ARBA00022989"/>
    </source>
</evidence>
<feature type="domain" description="Major facilitator superfamily (MFS) profile" evidence="9">
    <location>
        <begin position="30"/>
        <end position="416"/>
    </location>
</feature>
<dbReference type="Gene3D" id="1.20.1720.10">
    <property type="entry name" value="Multidrug resistance protein D"/>
    <property type="match status" value="1"/>
</dbReference>
<feature type="transmembrane region" description="Helical" evidence="8">
    <location>
        <begin position="363"/>
        <end position="384"/>
    </location>
</feature>
<dbReference type="CDD" id="cd17320">
    <property type="entry name" value="MFS_MdfA_MDR_like"/>
    <property type="match status" value="1"/>
</dbReference>
<keyword evidence="7 8" id="KW-0472">Membrane</keyword>
<feature type="transmembrane region" description="Helical" evidence="8">
    <location>
        <begin position="182"/>
        <end position="204"/>
    </location>
</feature>
<keyword evidence="11" id="KW-1185">Reference proteome</keyword>
<dbReference type="Proteomes" id="UP000523007">
    <property type="component" value="Unassembled WGS sequence"/>
</dbReference>
<comment type="subcellular location">
    <subcellularLocation>
        <location evidence="1">Cell membrane</location>
        <topology evidence="1">Multi-pass membrane protein</topology>
    </subcellularLocation>
</comment>
<feature type="transmembrane region" description="Helical" evidence="8">
    <location>
        <begin position="123"/>
        <end position="142"/>
    </location>
</feature>
<dbReference type="InterPro" id="IPR005829">
    <property type="entry name" value="Sugar_transporter_CS"/>
</dbReference>
<dbReference type="PROSITE" id="PS50850">
    <property type="entry name" value="MFS"/>
    <property type="match status" value="1"/>
</dbReference>
<dbReference type="PANTHER" id="PTHR23502:SF132">
    <property type="entry name" value="POLYAMINE TRANSPORTER 2-RELATED"/>
    <property type="match status" value="1"/>
</dbReference>
<dbReference type="InterPro" id="IPR004812">
    <property type="entry name" value="Efflux_drug-R_Bcr/CmlA"/>
</dbReference>
<dbReference type="PANTHER" id="PTHR23502">
    <property type="entry name" value="MAJOR FACILITATOR SUPERFAMILY"/>
    <property type="match status" value="1"/>
</dbReference>
<keyword evidence="3" id="KW-0813">Transport</keyword>
<feature type="transmembrane region" description="Helical" evidence="8">
    <location>
        <begin position="390"/>
        <end position="411"/>
    </location>
</feature>
<dbReference type="NCBIfam" id="TIGR00710">
    <property type="entry name" value="efflux_Bcr_CflA"/>
    <property type="match status" value="1"/>
</dbReference>
<feature type="transmembrane region" description="Helical" evidence="8">
    <location>
        <begin position="328"/>
        <end position="351"/>
    </location>
</feature>
<dbReference type="GO" id="GO:0005886">
    <property type="term" value="C:plasma membrane"/>
    <property type="evidence" value="ECO:0007669"/>
    <property type="project" value="UniProtKB-SubCell"/>
</dbReference>
<comment type="caution">
    <text evidence="10">The sequence shown here is derived from an EMBL/GenBank/DDBJ whole genome shotgun (WGS) entry which is preliminary data.</text>
</comment>
<name>A0A7W7RNF8_9ACTN</name>
<evidence type="ECO:0000313" key="10">
    <source>
        <dbReference type="EMBL" id="MBB4934957.1"/>
    </source>
</evidence>
<dbReference type="AlphaFoldDB" id="A0A7W7RNF8"/>
<gene>
    <name evidence="10" type="ORF">F4561_005851</name>
</gene>
<reference evidence="10 11" key="1">
    <citation type="submission" date="2020-08" db="EMBL/GenBank/DDBJ databases">
        <title>Sequencing the genomes of 1000 actinobacteria strains.</title>
        <authorList>
            <person name="Klenk H.-P."/>
        </authorList>
    </citation>
    <scope>NUCLEOTIDE SEQUENCE [LARGE SCALE GENOMIC DNA]</scope>
    <source>
        <strain evidence="10 11">DSM 102030</strain>
    </source>
</reference>
<dbReference type="InterPro" id="IPR011701">
    <property type="entry name" value="MFS"/>
</dbReference>
<keyword evidence="6 8" id="KW-1133">Transmembrane helix</keyword>
<feature type="transmembrane region" description="Helical" evidence="8">
    <location>
        <begin position="154"/>
        <end position="176"/>
    </location>
</feature>
<evidence type="ECO:0000259" key="9">
    <source>
        <dbReference type="PROSITE" id="PS50850"/>
    </source>
</evidence>